<name>A0A7Z8Y382_9CAUL</name>
<evidence type="ECO:0000313" key="3">
    <source>
        <dbReference type="Proteomes" id="UP000289220"/>
    </source>
</evidence>
<organism evidence="2 3">
    <name type="scientific">Brevundimonas mediterranea</name>
    <dbReference type="NCBI Taxonomy" id="74329"/>
    <lineage>
        <taxon>Bacteria</taxon>
        <taxon>Pseudomonadati</taxon>
        <taxon>Pseudomonadota</taxon>
        <taxon>Alphaproteobacteria</taxon>
        <taxon>Caulobacterales</taxon>
        <taxon>Caulobacteraceae</taxon>
        <taxon>Brevundimonas</taxon>
    </lineage>
</organism>
<keyword evidence="3" id="KW-1185">Reference proteome</keyword>
<dbReference type="Pfam" id="PF13471">
    <property type="entry name" value="Transglut_core3"/>
    <property type="match status" value="1"/>
</dbReference>
<dbReference type="EMBL" id="UXHF01000002">
    <property type="protein sequence ID" value="VDC50075.1"/>
    <property type="molecule type" value="Genomic_DNA"/>
</dbReference>
<dbReference type="AlphaFoldDB" id="A0A7Z8Y382"/>
<gene>
    <name evidence="2" type="ORF">BREV_BREV_00151</name>
</gene>
<protein>
    <recommendedName>
        <fullName evidence="1">Microcin J25-processing protein McjB C-terminal domain-containing protein</fullName>
    </recommendedName>
</protein>
<evidence type="ECO:0000259" key="1">
    <source>
        <dbReference type="Pfam" id="PF13471"/>
    </source>
</evidence>
<dbReference type="InterPro" id="IPR032708">
    <property type="entry name" value="McjB_C"/>
</dbReference>
<comment type="caution">
    <text evidence="2">The sequence shown here is derived from an EMBL/GenBank/DDBJ whole genome shotgun (WGS) entry which is preliminary data.</text>
</comment>
<reference evidence="2 3" key="1">
    <citation type="submission" date="2018-11" db="EMBL/GenBank/DDBJ databases">
        <authorList>
            <person name="Peiro R."/>
            <person name="Begona"/>
            <person name="Cbmso G."/>
            <person name="Lopez M."/>
            <person name="Gonzalez S."/>
            <person name="Sacristan E."/>
            <person name="Castillo E."/>
        </authorList>
    </citation>
    <scope>NUCLEOTIDE SEQUENCE [LARGE SCALE GENOMIC DNA]</scope>
    <source>
        <strain evidence="2">Brev_genome</strain>
    </source>
</reference>
<dbReference type="NCBIfam" id="NF033537">
    <property type="entry name" value="lasso_biosyn_B2"/>
    <property type="match status" value="1"/>
</dbReference>
<accession>A0A7Z8Y382</accession>
<dbReference type="InterPro" id="IPR053521">
    <property type="entry name" value="McjB-like"/>
</dbReference>
<sequence length="201" mass="21738">MAWRDADIVVLDVAADSYACLVDASTVLRSGPEAGVILASDPDVIEDLSQAGWLVDEPSSHRTLIAPSSVLQPLRSTNPALPFGALLNGLGSTVRFRKTALPGLIRLVAARNARLKRSDPLAAAQALAAFETVQPWLPFAGDCLQRAFLLHAHLHACGLASDWVFGVRTWPFLAHCWIQIDDVVLGETLERARAFTPILRV</sequence>
<evidence type="ECO:0000313" key="2">
    <source>
        <dbReference type="EMBL" id="VDC50075.1"/>
    </source>
</evidence>
<feature type="domain" description="Microcin J25-processing protein McjB C-terminal" evidence="1">
    <location>
        <begin position="106"/>
        <end position="199"/>
    </location>
</feature>
<proteinExistence type="predicted"/>
<dbReference type="Proteomes" id="UP000289220">
    <property type="component" value="Unassembled WGS sequence"/>
</dbReference>